<dbReference type="GO" id="GO:0005759">
    <property type="term" value="C:mitochondrial matrix"/>
    <property type="evidence" value="ECO:0007669"/>
    <property type="project" value="TreeGrafter"/>
</dbReference>
<keyword evidence="1" id="KW-0547">Nucleotide-binding</keyword>
<accession>A0AAD5JYC5</accession>
<organism evidence="6 7">
    <name type="scientific">Phascolomyces articulosus</name>
    <dbReference type="NCBI Taxonomy" id="60185"/>
    <lineage>
        <taxon>Eukaryota</taxon>
        <taxon>Fungi</taxon>
        <taxon>Fungi incertae sedis</taxon>
        <taxon>Mucoromycota</taxon>
        <taxon>Mucoromycotina</taxon>
        <taxon>Mucoromycetes</taxon>
        <taxon>Mucorales</taxon>
        <taxon>Lichtheimiaceae</taxon>
        <taxon>Phascolomyces</taxon>
    </lineage>
</organism>
<evidence type="ECO:0000313" key="7">
    <source>
        <dbReference type="Proteomes" id="UP001209540"/>
    </source>
</evidence>
<feature type="compositionally biased region" description="Low complexity" evidence="3">
    <location>
        <begin position="122"/>
        <end position="151"/>
    </location>
</feature>
<dbReference type="PANTHER" id="PTHR48102">
    <property type="entry name" value="ATP-DEPENDENT CLP PROTEASE ATP-BINDING SUBUNIT CLPX-LIKE, MITOCHONDRIAL-RELATED"/>
    <property type="match status" value="1"/>
</dbReference>
<feature type="domain" description="AAA+ ATPase" evidence="4">
    <location>
        <begin position="164"/>
        <end position="365"/>
    </location>
</feature>
<dbReference type="InterPro" id="IPR019489">
    <property type="entry name" value="Clp_ATPase_C"/>
</dbReference>
<evidence type="ECO:0000313" key="6">
    <source>
        <dbReference type="EMBL" id="KAI9260590.1"/>
    </source>
</evidence>
<dbReference type="PANTHER" id="PTHR48102:SF7">
    <property type="entry name" value="ATP-DEPENDENT CLP PROTEASE ATP-BINDING SUBUNIT CLPX-LIKE, MITOCHONDRIAL"/>
    <property type="match status" value="1"/>
</dbReference>
<dbReference type="InterPro" id="IPR027417">
    <property type="entry name" value="P-loop_NTPase"/>
</dbReference>
<dbReference type="InterPro" id="IPR050052">
    <property type="entry name" value="ATP-dep_Clp_protease_ClpX"/>
</dbReference>
<proteinExistence type="predicted"/>
<feature type="compositionally biased region" description="Low complexity" evidence="3">
    <location>
        <begin position="310"/>
        <end position="319"/>
    </location>
</feature>
<dbReference type="FunFam" id="1.10.8.60:FF:000138">
    <property type="entry name" value="ATP-dependent Clp protease ATP-binding subunit ClpX"/>
    <property type="match status" value="1"/>
</dbReference>
<dbReference type="Pfam" id="PF07724">
    <property type="entry name" value="AAA_2"/>
    <property type="match status" value="2"/>
</dbReference>
<reference evidence="6" key="2">
    <citation type="submission" date="2023-02" db="EMBL/GenBank/DDBJ databases">
        <authorList>
            <consortium name="DOE Joint Genome Institute"/>
            <person name="Mondo S.J."/>
            <person name="Chang Y."/>
            <person name="Wang Y."/>
            <person name="Ahrendt S."/>
            <person name="Andreopoulos W."/>
            <person name="Barry K."/>
            <person name="Beard J."/>
            <person name="Benny G.L."/>
            <person name="Blankenship S."/>
            <person name="Bonito G."/>
            <person name="Cuomo C."/>
            <person name="Desiro A."/>
            <person name="Gervers K.A."/>
            <person name="Hundley H."/>
            <person name="Kuo A."/>
            <person name="LaButti K."/>
            <person name="Lang B.F."/>
            <person name="Lipzen A."/>
            <person name="O'Donnell K."/>
            <person name="Pangilinan J."/>
            <person name="Reynolds N."/>
            <person name="Sandor L."/>
            <person name="Smith M.W."/>
            <person name="Tsang A."/>
            <person name="Grigoriev I.V."/>
            <person name="Stajich J.E."/>
            <person name="Spatafora J.W."/>
        </authorList>
    </citation>
    <scope>NUCLEOTIDE SEQUENCE</scope>
    <source>
        <strain evidence="6">RSA 2281</strain>
    </source>
</reference>
<sequence length="535" mass="58506">MLFLQTCKTLPRHSIRIIPRRSSLTRRSLSTLETLNPRLIAKILDEYVIGQERAKKTLSVAVYNHYTRVQANIARTQAARKRIDAIQQAAVTNIPAADELGHPFHHHEQEEESSSVVIDDVDQQEQQQQQQDLLSSSSSSTSSSSSSSSTITGDEDLSDSTVLEKSNVLLVGPTGSGKTLLAKTLANILQVPFSMSDATSFTQAGYVGDDVESVIERLLQSCDYDIDKAETGIVFIDEIDKLARTGGPEGSRSSSRDVGGEGVQQALLRMLEGTNVKVTNKGVPTSSNITGGTYMGHPVNNPAAAGSGGSAVSSSSSSALKPVPGGSLGDSYNVDTSNILFILSGAFVGLENHIKQRLERIPKAGFGEDNIVITPSYQRTTLDHVEPPDLVKYGLIYEFVGRLPVLTSVNQLTEEDLVRVLTEPKNALVKQYQDLFNLYQAEIRFTDPALALIARHAVQKQTGARGLRRIMENLLLDAMFDTPGSSIRHILINEDAVTGKGKPLYYPRGQWSFMEHKFEHENSGRVNERKVISRE</sequence>
<gene>
    <name evidence="6" type="ORF">BDA99DRAFT_512535</name>
</gene>
<dbReference type="GO" id="GO:0005524">
    <property type="term" value="F:ATP binding"/>
    <property type="evidence" value="ECO:0007669"/>
    <property type="project" value="UniProtKB-KW"/>
</dbReference>
<evidence type="ECO:0000259" key="5">
    <source>
        <dbReference type="SMART" id="SM01086"/>
    </source>
</evidence>
<feature type="domain" description="Clp ATPase C-terminal" evidence="5">
    <location>
        <begin position="412"/>
        <end position="506"/>
    </location>
</feature>
<reference evidence="6" key="1">
    <citation type="journal article" date="2022" name="IScience">
        <title>Evolution of zygomycete secretomes and the origins of terrestrial fungal ecologies.</title>
        <authorList>
            <person name="Chang Y."/>
            <person name="Wang Y."/>
            <person name="Mondo S."/>
            <person name="Ahrendt S."/>
            <person name="Andreopoulos W."/>
            <person name="Barry K."/>
            <person name="Beard J."/>
            <person name="Benny G.L."/>
            <person name="Blankenship S."/>
            <person name="Bonito G."/>
            <person name="Cuomo C."/>
            <person name="Desiro A."/>
            <person name="Gervers K.A."/>
            <person name="Hundley H."/>
            <person name="Kuo A."/>
            <person name="LaButti K."/>
            <person name="Lang B.F."/>
            <person name="Lipzen A."/>
            <person name="O'Donnell K."/>
            <person name="Pangilinan J."/>
            <person name="Reynolds N."/>
            <person name="Sandor L."/>
            <person name="Smith M.E."/>
            <person name="Tsang A."/>
            <person name="Grigoriev I.V."/>
            <person name="Stajich J.E."/>
            <person name="Spatafora J.W."/>
        </authorList>
    </citation>
    <scope>NUCLEOTIDE SEQUENCE</scope>
    <source>
        <strain evidence="6">RSA 2281</strain>
    </source>
</reference>
<feature type="region of interest" description="Disordered" evidence="3">
    <location>
        <begin position="122"/>
        <end position="158"/>
    </location>
</feature>
<dbReference type="SMART" id="SM01086">
    <property type="entry name" value="ClpB_D2-small"/>
    <property type="match status" value="1"/>
</dbReference>
<dbReference type="InterPro" id="IPR003959">
    <property type="entry name" value="ATPase_AAA_core"/>
</dbReference>
<keyword evidence="7" id="KW-1185">Reference proteome</keyword>
<evidence type="ECO:0000256" key="3">
    <source>
        <dbReference type="SAM" id="MobiDB-lite"/>
    </source>
</evidence>
<comment type="caution">
    <text evidence="6">The sequence shown here is derived from an EMBL/GenBank/DDBJ whole genome shotgun (WGS) entry which is preliminary data.</text>
</comment>
<dbReference type="SUPFAM" id="SSF52540">
    <property type="entry name" value="P-loop containing nucleoside triphosphate hydrolases"/>
    <property type="match status" value="1"/>
</dbReference>
<evidence type="ECO:0000256" key="1">
    <source>
        <dbReference type="ARBA" id="ARBA00022741"/>
    </source>
</evidence>
<keyword evidence="2" id="KW-0067">ATP-binding</keyword>
<dbReference type="Pfam" id="PF10431">
    <property type="entry name" value="ClpB_D2-small"/>
    <property type="match status" value="1"/>
</dbReference>
<dbReference type="EMBL" id="JAIXMP010000016">
    <property type="protein sequence ID" value="KAI9260590.1"/>
    <property type="molecule type" value="Genomic_DNA"/>
</dbReference>
<dbReference type="Gene3D" id="3.40.50.300">
    <property type="entry name" value="P-loop containing nucleotide triphosphate hydrolases"/>
    <property type="match status" value="1"/>
</dbReference>
<dbReference type="GO" id="GO:0051603">
    <property type="term" value="P:proteolysis involved in protein catabolic process"/>
    <property type="evidence" value="ECO:0007669"/>
    <property type="project" value="TreeGrafter"/>
</dbReference>
<evidence type="ECO:0000256" key="2">
    <source>
        <dbReference type="ARBA" id="ARBA00022840"/>
    </source>
</evidence>
<dbReference type="InterPro" id="IPR003593">
    <property type="entry name" value="AAA+_ATPase"/>
</dbReference>
<dbReference type="SMART" id="SM00382">
    <property type="entry name" value="AAA"/>
    <property type="match status" value="1"/>
</dbReference>
<dbReference type="Proteomes" id="UP001209540">
    <property type="component" value="Unassembled WGS sequence"/>
</dbReference>
<evidence type="ECO:0000259" key="4">
    <source>
        <dbReference type="SMART" id="SM00382"/>
    </source>
</evidence>
<dbReference type="GO" id="GO:0016887">
    <property type="term" value="F:ATP hydrolysis activity"/>
    <property type="evidence" value="ECO:0007669"/>
    <property type="project" value="InterPro"/>
</dbReference>
<keyword evidence="6" id="KW-0378">Hydrolase</keyword>
<dbReference type="Gene3D" id="1.10.8.60">
    <property type="match status" value="1"/>
</dbReference>
<protein>
    <submittedName>
        <fullName evidence="6">P-loop containing nucleoside triphosphate hydrolase protein</fullName>
    </submittedName>
</protein>
<name>A0AAD5JYC5_9FUNG</name>
<feature type="region of interest" description="Disordered" evidence="3">
    <location>
        <begin position="300"/>
        <end position="324"/>
    </location>
</feature>
<dbReference type="AlphaFoldDB" id="A0AAD5JYC5"/>